<feature type="chain" id="PRO_5005467418" description="Long-chain fatty acid transport protein" evidence="8">
    <location>
        <begin position="26"/>
        <end position="546"/>
    </location>
</feature>
<keyword evidence="6" id="KW-0472">Membrane</keyword>
<dbReference type="AlphaFoldDB" id="A0A0K1QGV7"/>
<name>A0A0K1QGV7_9BACT</name>
<dbReference type="SUPFAM" id="SSF56935">
    <property type="entry name" value="Porins"/>
    <property type="match status" value="2"/>
</dbReference>
<dbReference type="InterPro" id="IPR005017">
    <property type="entry name" value="OMPP1/FadL/TodX"/>
</dbReference>
<dbReference type="KEGG" id="llu:AKJ09_11333"/>
<sequence length="546" mass="58205">MRNGRLLVALGSIALVLGSASPASATSVLEFPDNGSEQEGRGGAWIARASDPLATMFNPAGLAGQPTRFTIQMNINFEHTCFTRVKAASDTSVDPLVGPNGVFPKVCNDVQANPNPQVGITWRATDRLGVGLLFIAPSAGGEKTFPEFVNDAGGQPQAPPNRYLLIKQSGIIAFPSIGVGYEVIDDLRLGASFSWGFARLKLASAAPALNTDNATPQNDAIANLQVADYFVPSVNVGALWSVTPEIDIAGWYKWTDVVKARGDAGTATNFYTKQNAQGDNKNVRYGDTIFEDCGTGLPTKACGNGGNATVKLNIPMEAKLGVRYHKPRDRRPKWAQEKGRRLRDPMATDLFDVEADATWANNSAASTIEIRFPGDASGRGLLPVAGVQGGEIPPNADQVRGFKDVFGIRVGGDYNILPDQLAVRAGGFFESSAANPQFQNIDFAATSRFGLAFGGTYRIRLGTEESSSAIELMLAYGHVFFADQSRTDANADGLHALAGTSCNKSDPVSPSKCADGSERYRTKWPVNLGTITNSVNVINVGLAYRF</sequence>
<keyword evidence="10" id="KW-1185">Reference proteome</keyword>
<dbReference type="Proteomes" id="UP000064967">
    <property type="component" value="Chromosome"/>
</dbReference>
<evidence type="ECO:0000313" key="9">
    <source>
        <dbReference type="EMBL" id="AKV04670.1"/>
    </source>
</evidence>
<evidence type="ECO:0000256" key="3">
    <source>
        <dbReference type="ARBA" id="ARBA00022452"/>
    </source>
</evidence>
<dbReference type="PANTHER" id="PTHR35093:SF8">
    <property type="entry name" value="OUTER MEMBRANE PROTEIN NMB0088-RELATED"/>
    <property type="match status" value="1"/>
</dbReference>
<accession>A0A0K1QGV7</accession>
<dbReference type="STRING" id="1391654.AKJ09_11333"/>
<dbReference type="EMBL" id="CP012333">
    <property type="protein sequence ID" value="AKV04670.1"/>
    <property type="molecule type" value="Genomic_DNA"/>
</dbReference>
<evidence type="ECO:0000313" key="10">
    <source>
        <dbReference type="Proteomes" id="UP000064967"/>
    </source>
</evidence>
<proteinExistence type="inferred from homology"/>
<evidence type="ECO:0000256" key="1">
    <source>
        <dbReference type="ARBA" id="ARBA00004571"/>
    </source>
</evidence>
<comment type="similarity">
    <text evidence="2">Belongs to the OmpP1/FadL family.</text>
</comment>
<gene>
    <name evidence="9" type="ORF">AKJ09_11333</name>
</gene>
<evidence type="ECO:0000256" key="4">
    <source>
        <dbReference type="ARBA" id="ARBA00022692"/>
    </source>
</evidence>
<evidence type="ECO:0008006" key="11">
    <source>
        <dbReference type="Google" id="ProtNLM"/>
    </source>
</evidence>
<dbReference type="OrthoDB" id="5483226at2"/>
<keyword evidence="7" id="KW-0998">Cell outer membrane</keyword>
<keyword evidence="3" id="KW-1134">Transmembrane beta strand</keyword>
<organism evidence="9 10">
    <name type="scientific">Labilithrix luteola</name>
    <dbReference type="NCBI Taxonomy" id="1391654"/>
    <lineage>
        <taxon>Bacteria</taxon>
        <taxon>Pseudomonadati</taxon>
        <taxon>Myxococcota</taxon>
        <taxon>Polyangia</taxon>
        <taxon>Polyangiales</taxon>
        <taxon>Labilitrichaceae</taxon>
        <taxon>Labilithrix</taxon>
    </lineage>
</organism>
<reference evidence="9 10" key="1">
    <citation type="submission" date="2015-08" db="EMBL/GenBank/DDBJ databases">
        <authorList>
            <person name="Babu N.S."/>
            <person name="Beckwith C.J."/>
            <person name="Beseler K.G."/>
            <person name="Brison A."/>
            <person name="Carone J.V."/>
            <person name="Caskin T.P."/>
            <person name="Diamond M."/>
            <person name="Durham M.E."/>
            <person name="Foxe J.M."/>
            <person name="Go M."/>
            <person name="Henderson B.A."/>
            <person name="Jones I.B."/>
            <person name="McGettigan J.A."/>
            <person name="Micheletti S.J."/>
            <person name="Nasrallah M.E."/>
            <person name="Ortiz D."/>
            <person name="Piller C.R."/>
            <person name="Privatt S.R."/>
            <person name="Schneider S.L."/>
            <person name="Sharp S."/>
            <person name="Smith T.C."/>
            <person name="Stanton J.D."/>
            <person name="Ullery H.E."/>
            <person name="Wilson R.J."/>
            <person name="Serrano M.G."/>
            <person name="Buck G."/>
            <person name="Lee V."/>
            <person name="Wang Y."/>
            <person name="Carvalho R."/>
            <person name="Voegtly L."/>
            <person name="Shi R."/>
            <person name="Duckworth R."/>
            <person name="Johnson A."/>
            <person name="Loviza R."/>
            <person name="Walstead R."/>
            <person name="Shah Z."/>
            <person name="Kiflezghi M."/>
            <person name="Wade K."/>
            <person name="Ball S.L."/>
            <person name="Bradley K.W."/>
            <person name="Asai D.J."/>
            <person name="Bowman C.A."/>
            <person name="Russell D.A."/>
            <person name="Pope W.H."/>
            <person name="Jacobs-Sera D."/>
            <person name="Hendrix R.W."/>
            <person name="Hatfull G.F."/>
        </authorList>
    </citation>
    <scope>NUCLEOTIDE SEQUENCE [LARGE SCALE GENOMIC DNA]</scope>
    <source>
        <strain evidence="9 10">DSM 27648</strain>
    </source>
</reference>
<feature type="signal peptide" evidence="8">
    <location>
        <begin position="1"/>
        <end position="25"/>
    </location>
</feature>
<dbReference type="RefSeq" id="WP_146655250.1">
    <property type="nucleotide sequence ID" value="NZ_CP012333.1"/>
</dbReference>
<comment type="subcellular location">
    <subcellularLocation>
        <location evidence="1">Cell outer membrane</location>
        <topology evidence="1">Multi-pass membrane protein</topology>
    </subcellularLocation>
</comment>
<evidence type="ECO:0000256" key="8">
    <source>
        <dbReference type="SAM" id="SignalP"/>
    </source>
</evidence>
<dbReference type="PANTHER" id="PTHR35093">
    <property type="entry name" value="OUTER MEMBRANE PROTEIN NMB0088-RELATED"/>
    <property type="match status" value="1"/>
</dbReference>
<keyword evidence="5 8" id="KW-0732">Signal</keyword>
<dbReference type="GO" id="GO:0015483">
    <property type="term" value="F:long-chain fatty acid transporting porin activity"/>
    <property type="evidence" value="ECO:0007669"/>
    <property type="project" value="TreeGrafter"/>
</dbReference>
<evidence type="ECO:0000256" key="5">
    <source>
        <dbReference type="ARBA" id="ARBA00022729"/>
    </source>
</evidence>
<dbReference type="Gene3D" id="2.40.160.60">
    <property type="entry name" value="Outer membrane protein transport protein (OMPP1/FadL/TodX)"/>
    <property type="match status" value="1"/>
</dbReference>
<evidence type="ECO:0000256" key="2">
    <source>
        <dbReference type="ARBA" id="ARBA00008163"/>
    </source>
</evidence>
<keyword evidence="4" id="KW-0812">Transmembrane</keyword>
<evidence type="ECO:0000256" key="6">
    <source>
        <dbReference type="ARBA" id="ARBA00023136"/>
    </source>
</evidence>
<evidence type="ECO:0000256" key="7">
    <source>
        <dbReference type="ARBA" id="ARBA00023237"/>
    </source>
</evidence>
<dbReference type="GO" id="GO:0009279">
    <property type="term" value="C:cell outer membrane"/>
    <property type="evidence" value="ECO:0007669"/>
    <property type="project" value="UniProtKB-SubCell"/>
</dbReference>
<protein>
    <recommendedName>
        <fullName evidence="11">Long-chain fatty acid transport protein</fullName>
    </recommendedName>
</protein>